<feature type="transmembrane region" description="Helical" evidence="9">
    <location>
        <begin position="12"/>
        <end position="35"/>
    </location>
</feature>
<evidence type="ECO:0000256" key="1">
    <source>
        <dbReference type="ARBA" id="ARBA00004651"/>
    </source>
</evidence>
<feature type="transmembrane region" description="Helical" evidence="9">
    <location>
        <begin position="161"/>
        <end position="179"/>
    </location>
</feature>
<organism evidence="10 11">
    <name type="scientific">Clostridium tagluense</name>
    <dbReference type="NCBI Taxonomy" id="360422"/>
    <lineage>
        <taxon>Bacteria</taxon>
        <taxon>Bacillati</taxon>
        <taxon>Bacillota</taxon>
        <taxon>Clostridia</taxon>
        <taxon>Eubacteriales</taxon>
        <taxon>Clostridiaceae</taxon>
        <taxon>Clostridium</taxon>
    </lineage>
</organism>
<name>A0A401UJQ4_9CLOT</name>
<accession>A0A401UJQ4</accession>
<evidence type="ECO:0000256" key="9">
    <source>
        <dbReference type="HAMAP-Rule" id="MF_00024"/>
    </source>
</evidence>
<evidence type="ECO:0000256" key="6">
    <source>
        <dbReference type="ARBA" id="ARBA00022692"/>
    </source>
</evidence>
<comment type="subcellular location">
    <subcellularLocation>
        <location evidence="1 9">Cell membrane</location>
        <topology evidence="1 9">Multi-pass membrane protein</topology>
    </subcellularLocation>
</comment>
<evidence type="ECO:0000313" key="11">
    <source>
        <dbReference type="Proteomes" id="UP000287872"/>
    </source>
</evidence>
<proteinExistence type="inferred from homology"/>
<dbReference type="GO" id="GO:0005886">
    <property type="term" value="C:plasma membrane"/>
    <property type="evidence" value="ECO:0007669"/>
    <property type="project" value="UniProtKB-SubCell"/>
</dbReference>
<dbReference type="HAMAP" id="MF_00024">
    <property type="entry name" value="CobD_CbiB"/>
    <property type="match status" value="1"/>
</dbReference>
<dbReference type="EMBL" id="BHYK01000006">
    <property type="protein sequence ID" value="GCD09783.1"/>
    <property type="molecule type" value="Genomic_DNA"/>
</dbReference>
<keyword evidence="7 9" id="KW-1133">Transmembrane helix</keyword>
<dbReference type="NCBIfam" id="TIGR00380">
    <property type="entry name" value="cobal_cbiB"/>
    <property type="match status" value="1"/>
</dbReference>
<evidence type="ECO:0000256" key="5">
    <source>
        <dbReference type="ARBA" id="ARBA00022573"/>
    </source>
</evidence>
<feature type="transmembrane region" description="Helical" evidence="9">
    <location>
        <begin position="217"/>
        <end position="241"/>
    </location>
</feature>
<comment type="caution">
    <text evidence="10">The sequence shown here is derived from an EMBL/GenBank/DDBJ whole genome shotgun (WGS) entry which is preliminary data.</text>
</comment>
<reference evidence="10 11" key="1">
    <citation type="submission" date="2018-11" db="EMBL/GenBank/DDBJ databases">
        <title>Genome sequencing and assembly of Clostridium tagluense strain A121.</title>
        <authorList>
            <person name="Murakami T."/>
            <person name="Segawa T."/>
            <person name="Shcherbakova V.A."/>
            <person name="Mori H."/>
            <person name="Yoshimura Y."/>
        </authorList>
    </citation>
    <scope>NUCLEOTIDE SEQUENCE [LARGE SCALE GENOMIC DNA]</scope>
    <source>
        <strain evidence="10 11">A121</strain>
    </source>
</reference>
<keyword evidence="5 9" id="KW-0169">Cobalamin biosynthesis</keyword>
<dbReference type="GO" id="GO:0009236">
    <property type="term" value="P:cobalamin biosynthetic process"/>
    <property type="evidence" value="ECO:0007669"/>
    <property type="project" value="UniProtKB-UniRule"/>
</dbReference>
<evidence type="ECO:0000256" key="2">
    <source>
        <dbReference type="ARBA" id="ARBA00004953"/>
    </source>
</evidence>
<keyword evidence="11" id="KW-1185">Reference proteome</keyword>
<evidence type="ECO:0000256" key="3">
    <source>
        <dbReference type="ARBA" id="ARBA00006263"/>
    </source>
</evidence>
<evidence type="ECO:0000313" key="10">
    <source>
        <dbReference type="EMBL" id="GCD09783.1"/>
    </source>
</evidence>
<dbReference type="PANTHER" id="PTHR34308">
    <property type="entry name" value="COBALAMIN BIOSYNTHESIS PROTEIN CBIB"/>
    <property type="match status" value="1"/>
</dbReference>
<sequence>MEILFAMNVVDLILAVILDLLIGDPYWFPHPVIYIGKLISALDNRARKLCKTNKQIKVFGGAIVVIIAFSSFLVPFIILKISSDVFLIYHILNIILLWTTIATRGLHKEGKKVYDSLAKNDIEDARVKLSYIVGRDTKSLNEYEIIRADVETIAENTADGVIAPILYAILGGAPLAMMYKGVNTMDSMLGYMNEKYKYIGFFPAKTDDVFNFVPARITGFLICLAAPLVGGNILASIKVMIRDRKNHKSPNCAYPEGAAAGAMRVQLGGTNIYFGEKMYKPTIGNKIKELGKEHIVDTIKLMYGSMFYLIILYVLYAILVIVMCFWR</sequence>
<dbReference type="AlphaFoldDB" id="A0A401UJQ4"/>
<feature type="transmembrane region" description="Helical" evidence="9">
    <location>
        <begin position="306"/>
        <end position="326"/>
    </location>
</feature>
<keyword evidence="6 9" id="KW-0812">Transmembrane</keyword>
<dbReference type="OrthoDB" id="9811967at2"/>
<comment type="similarity">
    <text evidence="3 9">Belongs to the CobD/CbiB family.</text>
</comment>
<comment type="pathway">
    <text evidence="2 9">Cofactor biosynthesis; adenosylcobalamin biosynthesis.</text>
</comment>
<gene>
    <name evidence="9 10" type="primary">cobD</name>
    <name evidence="10" type="ORF">Ctaglu_14060</name>
</gene>
<dbReference type="UniPathway" id="UPA00148"/>
<keyword evidence="4 9" id="KW-1003">Cell membrane</keyword>
<feature type="transmembrane region" description="Helical" evidence="9">
    <location>
        <begin position="85"/>
        <end position="103"/>
    </location>
</feature>
<evidence type="ECO:0000256" key="7">
    <source>
        <dbReference type="ARBA" id="ARBA00022989"/>
    </source>
</evidence>
<keyword evidence="8 9" id="KW-0472">Membrane</keyword>
<protein>
    <recommendedName>
        <fullName evidence="9">Cobalamin biosynthesis protein CobD</fullName>
    </recommendedName>
</protein>
<dbReference type="PANTHER" id="PTHR34308:SF1">
    <property type="entry name" value="COBALAMIN BIOSYNTHESIS PROTEIN CBIB"/>
    <property type="match status" value="1"/>
</dbReference>
<evidence type="ECO:0000256" key="8">
    <source>
        <dbReference type="ARBA" id="ARBA00023136"/>
    </source>
</evidence>
<dbReference type="GO" id="GO:0048472">
    <property type="term" value="F:threonine-phosphate decarboxylase activity"/>
    <property type="evidence" value="ECO:0007669"/>
    <property type="project" value="InterPro"/>
</dbReference>
<comment type="function">
    <text evidence="9">Converts cobyric acid to cobinamide by the addition of aminopropanol on the F carboxylic group.</text>
</comment>
<evidence type="ECO:0000256" key="4">
    <source>
        <dbReference type="ARBA" id="ARBA00022475"/>
    </source>
</evidence>
<feature type="transmembrane region" description="Helical" evidence="9">
    <location>
        <begin position="56"/>
        <end position="79"/>
    </location>
</feature>
<dbReference type="InterPro" id="IPR004485">
    <property type="entry name" value="Cobalamin_biosynth_CobD/CbiB"/>
</dbReference>
<dbReference type="Pfam" id="PF03186">
    <property type="entry name" value="CobD_Cbib"/>
    <property type="match status" value="1"/>
</dbReference>
<dbReference type="Proteomes" id="UP000287872">
    <property type="component" value="Unassembled WGS sequence"/>
</dbReference>
<dbReference type="RefSeq" id="WP_124999529.1">
    <property type="nucleotide sequence ID" value="NZ_BHYK01000006.1"/>
</dbReference>
<dbReference type="GO" id="GO:0015420">
    <property type="term" value="F:ABC-type vitamin B12 transporter activity"/>
    <property type="evidence" value="ECO:0007669"/>
    <property type="project" value="UniProtKB-UniRule"/>
</dbReference>